<organism evidence="2 3">
    <name type="scientific">Empedobacter falsenii</name>
    <dbReference type="NCBI Taxonomy" id="343874"/>
    <lineage>
        <taxon>Bacteria</taxon>
        <taxon>Pseudomonadati</taxon>
        <taxon>Bacteroidota</taxon>
        <taxon>Flavobacteriia</taxon>
        <taxon>Flavobacteriales</taxon>
        <taxon>Weeksellaceae</taxon>
        <taxon>Empedobacter</taxon>
    </lineage>
</organism>
<dbReference type="EMBL" id="JACALR010000004">
    <property type="protein sequence ID" value="MDM1551644.1"/>
    <property type="molecule type" value="Genomic_DNA"/>
</dbReference>
<dbReference type="Proteomes" id="UP001173578">
    <property type="component" value="Unassembled WGS sequence"/>
</dbReference>
<feature type="domain" description="ATPase dynein-related AAA" evidence="1">
    <location>
        <begin position="374"/>
        <end position="447"/>
    </location>
</feature>
<dbReference type="AlphaFoldDB" id="A0AAW7DHY0"/>
<dbReference type="SUPFAM" id="SSF52540">
    <property type="entry name" value="P-loop containing nucleoside triphosphate hydrolases"/>
    <property type="match status" value="1"/>
</dbReference>
<dbReference type="PANTHER" id="PTHR37291:SF1">
    <property type="entry name" value="TYPE IV METHYL-DIRECTED RESTRICTION ENZYME ECOKMCRB SUBUNIT"/>
    <property type="match status" value="1"/>
</dbReference>
<comment type="caution">
    <text evidence="2">The sequence shown here is derived from an EMBL/GenBank/DDBJ whole genome shotgun (WGS) entry which is preliminary data.</text>
</comment>
<reference evidence="2" key="2">
    <citation type="journal article" date="2022" name="Sci. Total Environ.">
        <title>Prevalence, transmission, and molecular epidemiology of tet(X)-positive bacteria among humans, animals, and environmental niches in China: An epidemiological, and genomic-based study.</title>
        <authorList>
            <person name="Dong N."/>
            <person name="Zeng Y."/>
            <person name="Cai C."/>
            <person name="Sun C."/>
            <person name="Lu J."/>
            <person name="Liu C."/>
            <person name="Zhou H."/>
            <person name="Sun Q."/>
            <person name="Shu L."/>
            <person name="Wang H."/>
            <person name="Wang Y."/>
            <person name="Wang S."/>
            <person name="Wu C."/>
            <person name="Chan E.W."/>
            <person name="Chen G."/>
            <person name="Shen Z."/>
            <person name="Chen S."/>
            <person name="Zhang R."/>
        </authorList>
    </citation>
    <scope>NUCLEOTIDE SEQUENCE</scope>
    <source>
        <strain evidence="2">210</strain>
    </source>
</reference>
<gene>
    <name evidence="2" type="ORF">HX095_10510</name>
</gene>
<evidence type="ECO:0000259" key="1">
    <source>
        <dbReference type="Pfam" id="PF07728"/>
    </source>
</evidence>
<accession>A0AAW7DHY0</accession>
<evidence type="ECO:0000313" key="2">
    <source>
        <dbReference type="EMBL" id="MDM1551644.1"/>
    </source>
</evidence>
<proteinExistence type="predicted"/>
<dbReference type="Gene3D" id="3.40.50.300">
    <property type="entry name" value="P-loop containing nucleotide triphosphate hydrolases"/>
    <property type="match status" value="2"/>
</dbReference>
<name>A0AAW7DHY0_9FLAO</name>
<dbReference type="InterPro" id="IPR011704">
    <property type="entry name" value="ATPase_dyneun-rel_AAA"/>
</dbReference>
<dbReference type="PANTHER" id="PTHR37291">
    <property type="entry name" value="5-METHYLCYTOSINE-SPECIFIC RESTRICTION ENZYME B"/>
    <property type="match status" value="1"/>
</dbReference>
<dbReference type="GO" id="GO:0005524">
    <property type="term" value="F:ATP binding"/>
    <property type="evidence" value="ECO:0007669"/>
    <property type="project" value="InterPro"/>
</dbReference>
<dbReference type="InterPro" id="IPR027417">
    <property type="entry name" value="P-loop_NTPase"/>
</dbReference>
<evidence type="ECO:0000313" key="3">
    <source>
        <dbReference type="Proteomes" id="UP001173578"/>
    </source>
</evidence>
<dbReference type="GO" id="GO:0016887">
    <property type="term" value="F:ATP hydrolysis activity"/>
    <property type="evidence" value="ECO:0007669"/>
    <property type="project" value="InterPro"/>
</dbReference>
<sequence length="544" mass="63154">MDELVDHLNLEPNSDQYYFNYEKSANKLIFTIGQRYVWRLENDGFKYITNYKTENVIYDFNGLPEAYTVNVNNLQNKSSIINEIVDAGKLELNRTSNSSFKKHNKKDFQELIFNREFRNKVLKSLDISENDSELLINKPMNKITQVLQFKKQIILQGPPGTGKTREAKLIAKELIGLIELKDSDQIKLIQFHPSYTYEDFVRGIISKPNEEGDGIKYEAENKILAEFAKKALDNYIDSKKDKQLITKEIWVKEQYAKFKDNLEIELEKSNKIIIKNGSDATITEIFSDFIKVKRYENQVNYTNLKDNDIINGYIGLYLTQEPIKIKDNIILSKSARSGMYYLYQNLIEKFKHYLNEMNLVFESSNDGKKQKLQDYILIIDEINRANLSSVLGELIYALEYRGESVESMYEVEGENKLILPPNLYIIGTMNTADRSVGHIDYAIRRRFAFVDVLPKDLSNEEGILFDSILFHQVASLFDTNLSPEFEKKDVQLGHSYFIDKSKKGGSMDIRLEYEIKPILLEYVKDGVLIGDEIKQKIEELEASI</sequence>
<dbReference type="Pfam" id="PF07728">
    <property type="entry name" value="AAA_5"/>
    <property type="match status" value="1"/>
</dbReference>
<reference evidence="2" key="1">
    <citation type="submission" date="2020-06" db="EMBL/GenBank/DDBJ databases">
        <authorList>
            <person name="Dong N."/>
        </authorList>
    </citation>
    <scope>NUCLEOTIDE SEQUENCE</scope>
    <source>
        <strain evidence="2">210</strain>
    </source>
</reference>
<dbReference type="InterPro" id="IPR052934">
    <property type="entry name" value="Methyl-DNA_Rec/Restrict_Enz"/>
</dbReference>
<protein>
    <submittedName>
        <fullName evidence="2">AAA family ATPase</fullName>
    </submittedName>
</protein>